<proteinExistence type="predicted"/>
<protein>
    <submittedName>
        <fullName evidence="2">2175_t:CDS:1</fullName>
    </submittedName>
</protein>
<dbReference type="AlphaFoldDB" id="A0A9W4SNQ3"/>
<dbReference type="Pfam" id="PF00651">
    <property type="entry name" value="BTB"/>
    <property type="match status" value="1"/>
</dbReference>
<dbReference type="PANTHER" id="PTHR24410">
    <property type="entry name" value="HL07962P-RELATED"/>
    <property type="match status" value="1"/>
</dbReference>
<evidence type="ECO:0000313" key="2">
    <source>
        <dbReference type="EMBL" id="CAI2176951.1"/>
    </source>
</evidence>
<keyword evidence="3" id="KW-1185">Reference proteome</keyword>
<dbReference type="Proteomes" id="UP001153678">
    <property type="component" value="Unassembled WGS sequence"/>
</dbReference>
<dbReference type="PROSITE" id="PS50097">
    <property type="entry name" value="BTB"/>
    <property type="match status" value="1"/>
</dbReference>
<evidence type="ECO:0000313" key="3">
    <source>
        <dbReference type="Proteomes" id="UP001153678"/>
    </source>
</evidence>
<evidence type="ECO:0000259" key="1">
    <source>
        <dbReference type="PROSITE" id="PS50097"/>
    </source>
</evidence>
<feature type="domain" description="BTB" evidence="1">
    <location>
        <begin position="23"/>
        <end position="99"/>
    </location>
</feature>
<dbReference type="PANTHER" id="PTHR24410:SF23">
    <property type="entry name" value="BTB DOMAIN-CONTAINING PROTEIN-RELATED"/>
    <property type="match status" value="1"/>
</dbReference>
<reference evidence="2" key="1">
    <citation type="submission" date="2022-08" db="EMBL/GenBank/DDBJ databases">
        <authorList>
            <person name="Kallberg Y."/>
            <person name="Tangrot J."/>
            <person name="Rosling A."/>
        </authorList>
    </citation>
    <scope>NUCLEOTIDE SEQUENCE</scope>
    <source>
        <strain evidence="2">Wild A</strain>
    </source>
</reference>
<dbReference type="OrthoDB" id="408604at2759"/>
<dbReference type="EMBL" id="CAMKVN010001584">
    <property type="protein sequence ID" value="CAI2176951.1"/>
    <property type="molecule type" value="Genomic_DNA"/>
</dbReference>
<dbReference type="Gene3D" id="3.30.710.10">
    <property type="entry name" value="Potassium Channel Kv1.1, Chain A"/>
    <property type="match status" value="1"/>
</dbReference>
<sequence length="162" mass="18569">MEGNFLSDLSCDLGRLLSSRDNYDVIIQAGEGQNMKEFYAHSLILGARSTYFKAALSKEWKEWTEKKNGIIIFKKPNVSPDTFEFFLEFVYTGIVKLDNYAVFYSSSAGPAFGSGCDLFIIDNYMYTHGHDTYPEANFILDNAKMKKTQEIVEYEVFQVLQK</sequence>
<accession>A0A9W4SNQ3</accession>
<dbReference type="InterPro" id="IPR011333">
    <property type="entry name" value="SKP1/BTB/POZ_sf"/>
</dbReference>
<gene>
    <name evidence="2" type="ORF">FWILDA_LOCUS7840</name>
</gene>
<comment type="caution">
    <text evidence="2">The sequence shown here is derived from an EMBL/GenBank/DDBJ whole genome shotgun (WGS) entry which is preliminary data.</text>
</comment>
<dbReference type="InterPro" id="IPR051481">
    <property type="entry name" value="BTB-POZ/Galectin-3-binding"/>
</dbReference>
<dbReference type="SUPFAM" id="SSF54695">
    <property type="entry name" value="POZ domain"/>
    <property type="match status" value="1"/>
</dbReference>
<dbReference type="InterPro" id="IPR000210">
    <property type="entry name" value="BTB/POZ_dom"/>
</dbReference>
<dbReference type="CDD" id="cd18186">
    <property type="entry name" value="BTB_POZ_ZBTB_KLHL-like"/>
    <property type="match status" value="1"/>
</dbReference>
<organism evidence="2 3">
    <name type="scientific">Funneliformis geosporum</name>
    <dbReference type="NCBI Taxonomy" id="1117311"/>
    <lineage>
        <taxon>Eukaryota</taxon>
        <taxon>Fungi</taxon>
        <taxon>Fungi incertae sedis</taxon>
        <taxon>Mucoromycota</taxon>
        <taxon>Glomeromycotina</taxon>
        <taxon>Glomeromycetes</taxon>
        <taxon>Glomerales</taxon>
        <taxon>Glomeraceae</taxon>
        <taxon>Funneliformis</taxon>
    </lineage>
</organism>
<dbReference type="SMART" id="SM00225">
    <property type="entry name" value="BTB"/>
    <property type="match status" value="1"/>
</dbReference>
<name>A0A9W4SNQ3_9GLOM</name>